<comment type="caution">
    <text evidence="7">The sequence shown here is derived from an EMBL/GenBank/DDBJ whole genome shotgun (WGS) entry which is preliminary data.</text>
</comment>
<evidence type="ECO:0000259" key="6">
    <source>
        <dbReference type="PROSITE" id="PS50966"/>
    </source>
</evidence>
<keyword evidence="3" id="KW-0862">Zinc</keyword>
<evidence type="ECO:0000256" key="3">
    <source>
        <dbReference type="ARBA" id="ARBA00022833"/>
    </source>
</evidence>
<keyword evidence="8" id="KW-1185">Reference proteome</keyword>
<proteinExistence type="predicted"/>
<feature type="compositionally biased region" description="Polar residues" evidence="5">
    <location>
        <begin position="240"/>
        <end position="261"/>
    </location>
</feature>
<dbReference type="Pfam" id="PF04434">
    <property type="entry name" value="SWIM"/>
    <property type="match status" value="1"/>
</dbReference>
<dbReference type="Proteomes" id="UP000585474">
    <property type="component" value="Unassembled WGS sequence"/>
</dbReference>
<evidence type="ECO:0000256" key="2">
    <source>
        <dbReference type="ARBA" id="ARBA00022771"/>
    </source>
</evidence>
<gene>
    <name evidence="7" type="ORF">Acr_22g0003060</name>
</gene>
<dbReference type="SMART" id="SM00575">
    <property type="entry name" value="ZnF_PMZ"/>
    <property type="match status" value="1"/>
</dbReference>
<keyword evidence="2 4" id="KW-0863">Zinc-finger</keyword>
<evidence type="ECO:0000256" key="5">
    <source>
        <dbReference type="SAM" id="MobiDB-lite"/>
    </source>
</evidence>
<feature type="region of interest" description="Disordered" evidence="5">
    <location>
        <begin position="233"/>
        <end position="300"/>
    </location>
</feature>
<sequence length="300" mass="33321">MSISFNSYIMEARDKPIITMLEYIRRKFMNKIQIKKQGMEKYPGPICPSIQKKLEINKVDGGNCFPIFVGKLKFEVDCHDSTHIVDLAEHTCSCRLWDLSGIPCKHAISCIYLNKQRLEDYVSRYYSKEVYLLAYSSMIHLVPGEHDWIQTGMDAIAPIFYRKQTGRPKKLRRRGADEPINPYKVSKRNKGVTCAKCLQLGHNQRSCKCLVHPKSKGFKGKASHSQGRDKIPFFGGKVGQQAQGISTTTKTSKGQTMSATSPGCEGIGKGATFRKGSVRGGLPVANKGGSNTRGGLNPLG</sequence>
<feature type="domain" description="SWIM-type" evidence="6">
    <location>
        <begin position="74"/>
        <end position="115"/>
    </location>
</feature>
<dbReference type="OrthoDB" id="1937322at2759"/>
<dbReference type="PANTHER" id="PTHR31973:SF187">
    <property type="entry name" value="MUTATOR TRANSPOSASE MUDRA PROTEIN"/>
    <property type="match status" value="1"/>
</dbReference>
<dbReference type="EMBL" id="BJWL01000022">
    <property type="protein sequence ID" value="GFZ10908.1"/>
    <property type="molecule type" value="Genomic_DNA"/>
</dbReference>
<protein>
    <recommendedName>
        <fullName evidence="6">SWIM-type domain-containing protein</fullName>
    </recommendedName>
</protein>
<dbReference type="AlphaFoldDB" id="A0A7J0GJI9"/>
<organism evidence="7 8">
    <name type="scientific">Actinidia rufa</name>
    <dbReference type="NCBI Taxonomy" id="165716"/>
    <lineage>
        <taxon>Eukaryota</taxon>
        <taxon>Viridiplantae</taxon>
        <taxon>Streptophyta</taxon>
        <taxon>Embryophyta</taxon>
        <taxon>Tracheophyta</taxon>
        <taxon>Spermatophyta</taxon>
        <taxon>Magnoliopsida</taxon>
        <taxon>eudicotyledons</taxon>
        <taxon>Gunneridae</taxon>
        <taxon>Pentapetalae</taxon>
        <taxon>asterids</taxon>
        <taxon>Ericales</taxon>
        <taxon>Actinidiaceae</taxon>
        <taxon>Actinidia</taxon>
    </lineage>
</organism>
<evidence type="ECO:0000256" key="4">
    <source>
        <dbReference type="PROSITE-ProRule" id="PRU00325"/>
    </source>
</evidence>
<evidence type="ECO:0000256" key="1">
    <source>
        <dbReference type="ARBA" id="ARBA00022723"/>
    </source>
</evidence>
<dbReference type="PANTHER" id="PTHR31973">
    <property type="entry name" value="POLYPROTEIN, PUTATIVE-RELATED"/>
    <property type="match status" value="1"/>
</dbReference>
<evidence type="ECO:0000313" key="8">
    <source>
        <dbReference type="Proteomes" id="UP000585474"/>
    </source>
</evidence>
<reference evidence="7 8" key="1">
    <citation type="submission" date="2019-07" db="EMBL/GenBank/DDBJ databases">
        <title>De Novo Assembly of kiwifruit Actinidia rufa.</title>
        <authorList>
            <person name="Sugita-Konishi S."/>
            <person name="Sato K."/>
            <person name="Mori E."/>
            <person name="Abe Y."/>
            <person name="Kisaki G."/>
            <person name="Hamano K."/>
            <person name="Suezawa K."/>
            <person name="Otani M."/>
            <person name="Fukuda T."/>
            <person name="Manabe T."/>
            <person name="Gomi K."/>
            <person name="Tabuchi M."/>
            <person name="Akimitsu K."/>
            <person name="Kataoka I."/>
        </authorList>
    </citation>
    <scope>NUCLEOTIDE SEQUENCE [LARGE SCALE GENOMIC DNA]</scope>
    <source>
        <strain evidence="8">cv. Fuchu</strain>
    </source>
</reference>
<dbReference type="InterPro" id="IPR006564">
    <property type="entry name" value="Znf_PMZ"/>
</dbReference>
<dbReference type="GO" id="GO:0008270">
    <property type="term" value="F:zinc ion binding"/>
    <property type="evidence" value="ECO:0007669"/>
    <property type="project" value="UniProtKB-KW"/>
</dbReference>
<dbReference type="PROSITE" id="PS50966">
    <property type="entry name" value="ZF_SWIM"/>
    <property type="match status" value="1"/>
</dbReference>
<dbReference type="InterPro" id="IPR007527">
    <property type="entry name" value="Znf_SWIM"/>
</dbReference>
<keyword evidence="1" id="KW-0479">Metal-binding</keyword>
<name>A0A7J0GJI9_9ERIC</name>
<accession>A0A7J0GJI9</accession>
<evidence type="ECO:0000313" key="7">
    <source>
        <dbReference type="EMBL" id="GFZ10908.1"/>
    </source>
</evidence>